<keyword evidence="3" id="KW-0732">Signal</keyword>
<evidence type="ECO:0000313" key="9">
    <source>
        <dbReference type="EnsemblPlants" id="KEH39796"/>
    </source>
</evidence>
<keyword evidence="2 7" id="KW-0812">Transmembrane</keyword>
<evidence type="ECO:0000313" key="10">
    <source>
        <dbReference type="Proteomes" id="UP000002051"/>
    </source>
</evidence>
<dbReference type="AlphaFoldDB" id="A0A072VDY4"/>
<gene>
    <name evidence="9" type="primary">25481898</name>
    <name evidence="8" type="ordered locus">MTR_1g010110</name>
</gene>
<dbReference type="EnsemblPlants" id="KEH39796">
    <property type="protein sequence ID" value="KEH39796"/>
    <property type="gene ID" value="MTR_1g010110"/>
</dbReference>
<dbReference type="EMBL" id="CM001217">
    <property type="protein sequence ID" value="KEH39796.1"/>
    <property type="molecule type" value="Genomic_DNA"/>
</dbReference>
<accession>A0A072VDY4</accession>
<evidence type="ECO:0000256" key="7">
    <source>
        <dbReference type="SAM" id="Phobius"/>
    </source>
</evidence>
<dbReference type="HOGENOM" id="CLU_088400_0_0_1"/>
<evidence type="ECO:0000313" key="8">
    <source>
        <dbReference type="EMBL" id="KEH39796.1"/>
    </source>
</evidence>
<dbReference type="STRING" id="3880.A0A072VDY4"/>
<feature type="transmembrane region" description="Helical" evidence="7">
    <location>
        <begin position="98"/>
        <end position="119"/>
    </location>
</feature>
<evidence type="ECO:0000256" key="4">
    <source>
        <dbReference type="ARBA" id="ARBA00022989"/>
    </source>
</evidence>
<dbReference type="GO" id="GO:0012505">
    <property type="term" value="C:endomembrane system"/>
    <property type="evidence" value="ECO:0007669"/>
    <property type="project" value="UniProtKB-SubCell"/>
</dbReference>
<name>A0A072VDY4_MEDTR</name>
<organism evidence="8 10">
    <name type="scientific">Medicago truncatula</name>
    <name type="common">Barrel medic</name>
    <name type="synonym">Medicago tribuloides</name>
    <dbReference type="NCBI Taxonomy" id="3880"/>
    <lineage>
        <taxon>Eukaryota</taxon>
        <taxon>Viridiplantae</taxon>
        <taxon>Streptophyta</taxon>
        <taxon>Embryophyta</taxon>
        <taxon>Tracheophyta</taxon>
        <taxon>Spermatophyta</taxon>
        <taxon>Magnoliopsida</taxon>
        <taxon>eudicotyledons</taxon>
        <taxon>Gunneridae</taxon>
        <taxon>Pentapetalae</taxon>
        <taxon>rosids</taxon>
        <taxon>fabids</taxon>
        <taxon>Fabales</taxon>
        <taxon>Fabaceae</taxon>
        <taxon>Papilionoideae</taxon>
        <taxon>50 kb inversion clade</taxon>
        <taxon>NPAAA clade</taxon>
        <taxon>Hologalegina</taxon>
        <taxon>IRL clade</taxon>
        <taxon>Trifolieae</taxon>
        <taxon>Medicago</taxon>
    </lineage>
</organism>
<dbReference type="InterPro" id="IPR009606">
    <property type="entry name" value="DEAL/Modifying_wall_lignin1/2"/>
</dbReference>
<dbReference type="Proteomes" id="UP000002051">
    <property type="component" value="Unassembled WGS sequence"/>
</dbReference>
<dbReference type="OrthoDB" id="1931917at2759"/>
<reference evidence="9" key="3">
    <citation type="submission" date="2015-04" db="UniProtKB">
        <authorList>
            <consortium name="EnsemblPlants"/>
        </authorList>
    </citation>
    <scope>IDENTIFICATION</scope>
    <source>
        <strain evidence="9">cv. Jemalong A17</strain>
    </source>
</reference>
<reference evidence="8 10" key="2">
    <citation type="journal article" date="2014" name="BMC Genomics">
        <title>An improved genome release (version Mt4.0) for the model legume Medicago truncatula.</title>
        <authorList>
            <person name="Tang H."/>
            <person name="Krishnakumar V."/>
            <person name="Bidwell S."/>
            <person name="Rosen B."/>
            <person name="Chan A."/>
            <person name="Zhou S."/>
            <person name="Gentzbittel L."/>
            <person name="Childs K.L."/>
            <person name="Yandell M."/>
            <person name="Gundlach H."/>
            <person name="Mayer K.F."/>
            <person name="Schwartz D.C."/>
            <person name="Town C.D."/>
        </authorList>
    </citation>
    <scope>GENOME REANNOTATION</scope>
    <source>
        <strain evidence="8">A17</strain>
        <strain evidence="9 10">cv. Jemalong A17</strain>
    </source>
</reference>
<keyword evidence="5 7" id="KW-0472">Membrane</keyword>
<feature type="transmembrane region" description="Helical" evidence="7">
    <location>
        <begin position="55"/>
        <end position="78"/>
    </location>
</feature>
<protein>
    <submittedName>
        <fullName evidence="8">Transmembrane protein, putative</fullName>
    </submittedName>
</protein>
<sequence>MVATVKQMGSIVTVCGVVSFVLGVIAENKKPAAGTPVPSNDRVSVTCRYPSDPTVVLGVLSTVFLIVSTVVGYMSLFYPYKGKIVPQGAMLKHFCFSAFFNVALFTTGLAAMFLIWPTITEQLHLTRNVHLDINYTCPTAKTGLFGGGAFLSLDSSLLWLIALMLANNVREDYFEELEGNKGGSHVDVEVDVM</sequence>
<feature type="transmembrane region" description="Helical" evidence="7">
    <location>
        <begin position="144"/>
        <end position="166"/>
    </location>
</feature>
<dbReference type="Pfam" id="PF06749">
    <property type="entry name" value="DUF1218"/>
    <property type="match status" value="1"/>
</dbReference>
<evidence type="ECO:0000256" key="6">
    <source>
        <dbReference type="ARBA" id="ARBA00029467"/>
    </source>
</evidence>
<comment type="similarity">
    <text evidence="6">Belongs to the DESIGUAL family.</text>
</comment>
<evidence type="ECO:0000256" key="5">
    <source>
        <dbReference type="ARBA" id="ARBA00023136"/>
    </source>
</evidence>
<keyword evidence="10" id="KW-1185">Reference proteome</keyword>
<dbReference type="InterPro" id="IPR052222">
    <property type="entry name" value="DESIGUAL"/>
</dbReference>
<reference evidence="8 10" key="1">
    <citation type="journal article" date="2011" name="Nature">
        <title>The Medicago genome provides insight into the evolution of rhizobial symbioses.</title>
        <authorList>
            <person name="Young N.D."/>
            <person name="Debelle F."/>
            <person name="Oldroyd G.E."/>
            <person name="Geurts R."/>
            <person name="Cannon S.B."/>
            <person name="Udvardi M.K."/>
            <person name="Benedito V.A."/>
            <person name="Mayer K.F."/>
            <person name="Gouzy J."/>
            <person name="Schoof H."/>
            <person name="Van de Peer Y."/>
            <person name="Proost S."/>
            <person name="Cook D.R."/>
            <person name="Meyers B.C."/>
            <person name="Spannagl M."/>
            <person name="Cheung F."/>
            <person name="De Mita S."/>
            <person name="Krishnakumar V."/>
            <person name="Gundlach H."/>
            <person name="Zhou S."/>
            <person name="Mudge J."/>
            <person name="Bharti A.K."/>
            <person name="Murray J.D."/>
            <person name="Naoumkina M.A."/>
            <person name="Rosen B."/>
            <person name="Silverstein K.A."/>
            <person name="Tang H."/>
            <person name="Rombauts S."/>
            <person name="Zhao P.X."/>
            <person name="Zhou P."/>
            <person name="Barbe V."/>
            <person name="Bardou P."/>
            <person name="Bechner M."/>
            <person name="Bellec A."/>
            <person name="Berger A."/>
            <person name="Berges H."/>
            <person name="Bidwell S."/>
            <person name="Bisseling T."/>
            <person name="Choisne N."/>
            <person name="Couloux A."/>
            <person name="Denny R."/>
            <person name="Deshpande S."/>
            <person name="Dai X."/>
            <person name="Doyle J.J."/>
            <person name="Dudez A.M."/>
            <person name="Farmer A.D."/>
            <person name="Fouteau S."/>
            <person name="Franken C."/>
            <person name="Gibelin C."/>
            <person name="Gish J."/>
            <person name="Goldstein S."/>
            <person name="Gonzalez A.J."/>
            <person name="Green P.J."/>
            <person name="Hallab A."/>
            <person name="Hartog M."/>
            <person name="Hua A."/>
            <person name="Humphray S.J."/>
            <person name="Jeong D.H."/>
            <person name="Jing Y."/>
            <person name="Jocker A."/>
            <person name="Kenton S.M."/>
            <person name="Kim D.J."/>
            <person name="Klee K."/>
            <person name="Lai H."/>
            <person name="Lang C."/>
            <person name="Lin S."/>
            <person name="Macmil S.L."/>
            <person name="Magdelenat G."/>
            <person name="Matthews L."/>
            <person name="McCorrison J."/>
            <person name="Monaghan E.L."/>
            <person name="Mun J.H."/>
            <person name="Najar F.Z."/>
            <person name="Nicholson C."/>
            <person name="Noirot C."/>
            <person name="O'Bleness M."/>
            <person name="Paule C.R."/>
            <person name="Poulain J."/>
            <person name="Prion F."/>
            <person name="Qin B."/>
            <person name="Qu C."/>
            <person name="Retzel E.F."/>
            <person name="Riddle C."/>
            <person name="Sallet E."/>
            <person name="Samain S."/>
            <person name="Samson N."/>
            <person name="Sanders I."/>
            <person name="Saurat O."/>
            <person name="Scarpelli C."/>
            <person name="Schiex T."/>
            <person name="Segurens B."/>
            <person name="Severin A.J."/>
            <person name="Sherrier D.J."/>
            <person name="Shi R."/>
            <person name="Sims S."/>
            <person name="Singer S.R."/>
            <person name="Sinharoy S."/>
            <person name="Sterck L."/>
            <person name="Viollet A."/>
            <person name="Wang B.B."/>
            <person name="Wang K."/>
            <person name="Wang M."/>
            <person name="Wang X."/>
            <person name="Warfsmann J."/>
            <person name="Weissenbach J."/>
            <person name="White D.D."/>
            <person name="White J.D."/>
            <person name="Wiley G.B."/>
            <person name="Wincker P."/>
            <person name="Xing Y."/>
            <person name="Yang L."/>
            <person name="Yao Z."/>
            <person name="Ying F."/>
            <person name="Zhai J."/>
            <person name="Zhou L."/>
            <person name="Zuber A."/>
            <person name="Denarie J."/>
            <person name="Dixon R.A."/>
            <person name="May G.D."/>
            <person name="Schwartz D.C."/>
            <person name="Rogers J."/>
            <person name="Quetier F."/>
            <person name="Town C.D."/>
            <person name="Roe B.A."/>
        </authorList>
    </citation>
    <scope>NUCLEOTIDE SEQUENCE [LARGE SCALE GENOMIC DNA]</scope>
    <source>
        <strain evidence="8">A17</strain>
        <strain evidence="9 10">cv. Jemalong A17</strain>
    </source>
</reference>
<dbReference type="PANTHER" id="PTHR31769">
    <property type="entry name" value="OS07G0462200 PROTEIN-RELATED"/>
    <property type="match status" value="1"/>
</dbReference>
<evidence type="ECO:0000256" key="3">
    <source>
        <dbReference type="ARBA" id="ARBA00022729"/>
    </source>
</evidence>
<keyword evidence="4 7" id="KW-1133">Transmembrane helix</keyword>
<evidence type="ECO:0000256" key="2">
    <source>
        <dbReference type="ARBA" id="ARBA00022692"/>
    </source>
</evidence>
<comment type="subcellular location">
    <subcellularLocation>
        <location evidence="1">Endomembrane system</location>
        <topology evidence="1">Multi-pass membrane protein</topology>
    </subcellularLocation>
</comment>
<proteinExistence type="inferred from homology"/>
<evidence type="ECO:0000256" key="1">
    <source>
        <dbReference type="ARBA" id="ARBA00004127"/>
    </source>
</evidence>